<comment type="caution">
    <text evidence="3">The sequence shown here is derived from an EMBL/GenBank/DDBJ whole genome shotgun (WGS) entry which is preliminary data.</text>
</comment>
<gene>
    <name evidence="3" type="ORF">HNQ88_002703</name>
</gene>
<keyword evidence="1" id="KW-0732">Signal</keyword>
<dbReference type="RefSeq" id="WP_309939385.1">
    <property type="nucleotide sequence ID" value="NZ_AP025305.1"/>
</dbReference>
<keyword evidence="4" id="KW-1185">Reference proteome</keyword>
<organism evidence="3 4">
    <name type="scientific">Aureibacter tunicatorum</name>
    <dbReference type="NCBI Taxonomy" id="866807"/>
    <lineage>
        <taxon>Bacteria</taxon>
        <taxon>Pseudomonadati</taxon>
        <taxon>Bacteroidota</taxon>
        <taxon>Cytophagia</taxon>
        <taxon>Cytophagales</taxon>
        <taxon>Persicobacteraceae</taxon>
        <taxon>Aureibacter</taxon>
    </lineage>
</organism>
<dbReference type="AlphaFoldDB" id="A0AAE3XPH3"/>
<evidence type="ECO:0000313" key="3">
    <source>
        <dbReference type="EMBL" id="MDR6239655.1"/>
    </source>
</evidence>
<feature type="domain" description="DUF2147" evidence="2">
    <location>
        <begin position="30"/>
        <end position="145"/>
    </location>
</feature>
<dbReference type="Pfam" id="PF09917">
    <property type="entry name" value="DUF2147"/>
    <property type="match status" value="1"/>
</dbReference>
<sequence>MKVGKLIMMLVCLLATTNLFAQSHSDDIIGIWETEDKDGRMEIYKCEDKYCGKLLWGKDIVEEDGVTSKKDVNNPDDDLKSRDLVGITNLIGLKYKKNGEYTEGEIYDANSGKMYSCLIKLKGGDMHMRGYIGVPLLGQTVIWKRIK</sequence>
<proteinExistence type="predicted"/>
<dbReference type="InterPro" id="IPR019223">
    <property type="entry name" value="DUF2147"/>
</dbReference>
<dbReference type="PANTHER" id="PTHR36919:SF2">
    <property type="entry name" value="BLL6627 PROTEIN"/>
    <property type="match status" value="1"/>
</dbReference>
<feature type="signal peptide" evidence="1">
    <location>
        <begin position="1"/>
        <end position="21"/>
    </location>
</feature>
<accession>A0AAE3XPH3</accession>
<dbReference type="PANTHER" id="PTHR36919">
    <property type="entry name" value="BLR1215 PROTEIN"/>
    <property type="match status" value="1"/>
</dbReference>
<dbReference type="Gene3D" id="2.40.128.520">
    <property type="match status" value="1"/>
</dbReference>
<evidence type="ECO:0000256" key="1">
    <source>
        <dbReference type="SAM" id="SignalP"/>
    </source>
</evidence>
<dbReference type="Proteomes" id="UP001185092">
    <property type="component" value="Unassembled WGS sequence"/>
</dbReference>
<name>A0AAE3XPH3_9BACT</name>
<evidence type="ECO:0000259" key="2">
    <source>
        <dbReference type="Pfam" id="PF09917"/>
    </source>
</evidence>
<feature type="chain" id="PRO_5042061005" evidence="1">
    <location>
        <begin position="22"/>
        <end position="147"/>
    </location>
</feature>
<evidence type="ECO:0000313" key="4">
    <source>
        <dbReference type="Proteomes" id="UP001185092"/>
    </source>
</evidence>
<reference evidence="3" key="1">
    <citation type="submission" date="2023-07" db="EMBL/GenBank/DDBJ databases">
        <title>Genomic Encyclopedia of Type Strains, Phase IV (KMG-IV): sequencing the most valuable type-strain genomes for metagenomic binning, comparative biology and taxonomic classification.</title>
        <authorList>
            <person name="Goeker M."/>
        </authorList>
    </citation>
    <scope>NUCLEOTIDE SEQUENCE</scope>
    <source>
        <strain evidence="3">DSM 26174</strain>
    </source>
</reference>
<protein>
    <submittedName>
        <fullName evidence="3">Uncharacterized protein (DUF2147 family)</fullName>
    </submittedName>
</protein>
<dbReference type="EMBL" id="JAVDQD010000003">
    <property type="protein sequence ID" value="MDR6239655.1"/>
    <property type="molecule type" value="Genomic_DNA"/>
</dbReference>